<evidence type="ECO:0000313" key="2">
    <source>
        <dbReference type="Proteomes" id="UP000647587"/>
    </source>
</evidence>
<reference evidence="2" key="1">
    <citation type="journal article" date="2019" name="Int. J. Syst. Evol. Microbiol.">
        <title>The Global Catalogue of Microorganisms (GCM) 10K type strain sequencing project: providing services to taxonomists for standard genome sequencing and annotation.</title>
        <authorList>
            <consortium name="The Broad Institute Genomics Platform"/>
            <consortium name="The Broad Institute Genome Sequencing Center for Infectious Disease"/>
            <person name="Wu L."/>
            <person name="Ma J."/>
        </authorList>
    </citation>
    <scope>NUCLEOTIDE SEQUENCE [LARGE SCALE GENOMIC DNA]</scope>
    <source>
        <strain evidence="2">JCM 30331</strain>
    </source>
</reference>
<organism evidence="1 2">
    <name type="scientific">Deinococcus malanensis</name>
    <dbReference type="NCBI Taxonomy" id="1706855"/>
    <lineage>
        <taxon>Bacteria</taxon>
        <taxon>Thermotogati</taxon>
        <taxon>Deinococcota</taxon>
        <taxon>Deinococci</taxon>
        <taxon>Deinococcales</taxon>
        <taxon>Deinococcaceae</taxon>
        <taxon>Deinococcus</taxon>
    </lineage>
</organism>
<dbReference type="RefSeq" id="WP_189012195.1">
    <property type="nucleotide sequence ID" value="NZ_BMPP01000039.1"/>
</dbReference>
<accession>A0ABQ2F249</accession>
<protein>
    <submittedName>
        <fullName evidence="1">Uncharacterized protein</fullName>
    </submittedName>
</protein>
<proteinExistence type="predicted"/>
<dbReference type="Proteomes" id="UP000647587">
    <property type="component" value="Unassembled WGS sequence"/>
</dbReference>
<gene>
    <name evidence="1" type="ORF">GCM10008955_41420</name>
</gene>
<sequence length="96" mass="10665">MTDVTIHHHDAQHLMVLDLLHELRNALHAIEPNADHDTMLFALTAAQRAAERGAWQDFAAWMNGVQSFLVILSPVHPCGARALELGRSIIRVTPPD</sequence>
<comment type="caution">
    <text evidence="1">The sequence shown here is derived from an EMBL/GenBank/DDBJ whole genome shotgun (WGS) entry which is preliminary data.</text>
</comment>
<keyword evidence="2" id="KW-1185">Reference proteome</keyword>
<dbReference type="EMBL" id="BMPP01000039">
    <property type="protein sequence ID" value="GGK43374.1"/>
    <property type="molecule type" value="Genomic_DNA"/>
</dbReference>
<name>A0ABQ2F249_9DEIO</name>
<evidence type="ECO:0000313" key="1">
    <source>
        <dbReference type="EMBL" id="GGK43374.1"/>
    </source>
</evidence>